<evidence type="ECO:0000259" key="2">
    <source>
        <dbReference type="PROSITE" id="PS50858"/>
    </source>
</evidence>
<dbReference type="SUPFAM" id="SSF140383">
    <property type="entry name" value="BSD domain-like"/>
    <property type="match status" value="1"/>
</dbReference>
<protein>
    <submittedName>
        <fullName evidence="3">Putative BSD domain-containing protein</fullName>
    </submittedName>
</protein>
<feature type="compositionally biased region" description="Acidic residues" evidence="1">
    <location>
        <begin position="320"/>
        <end position="347"/>
    </location>
</feature>
<comment type="caution">
    <text evidence="3">The sequence shown here is derived from an EMBL/GenBank/DDBJ whole genome shotgun (WGS) entry which is preliminary data.</text>
</comment>
<evidence type="ECO:0000313" key="3">
    <source>
        <dbReference type="EMBL" id="KAE9595693.1"/>
    </source>
</evidence>
<keyword evidence="4" id="KW-1185">Reference proteome</keyword>
<sequence>MRYNIGTVPVRSPVHRFPVEPAGTIFKTLPSIRRRFQKEALISFHSPFINHRSRSSLSSAYTTIMEDFWNRAKTFAEEAAKKSQSLTSSSSNRFADLVSETAKKSKELAAEASKKADLIKKQADDQIKSLSDSLSAIAAAAPSPAAIAAAAATDPSPSPQDLEKFGVTDDLRSFVKGLTSTTFQHFSLSNDESEGSDVPTVASNVRKDLNEFQEKHATLVLTTVKEISRLRYELCPRAMKERHFWKIYFTLVNTHVAPYETQYMEDVQLRAAKENVDNTSEQTVVTRGTGKAEETGKNVKGKSSNASSTEQDIDTFLLGDLEDSDDAPDDGEGNFDDDFDEIGNSDEDEKRSKRTSTMTV</sequence>
<feature type="domain" description="BSD" evidence="2">
    <location>
        <begin position="211"/>
        <end position="256"/>
    </location>
</feature>
<dbReference type="PANTHER" id="PTHR31923:SF36">
    <property type="entry name" value="BSD DOMAIN-CONTAINING PROTEIN"/>
    <property type="match status" value="1"/>
</dbReference>
<dbReference type="InterPro" id="IPR005607">
    <property type="entry name" value="BSD_dom"/>
</dbReference>
<dbReference type="Pfam" id="PF03909">
    <property type="entry name" value="BSD"/>
    <property type="match status" value="1"/>
</dbReference>
<dbReference type="InterPro" id="IPR035925">
    <property type="entry name" value="BSD_dom_sf"/>
</dbReference>
<dbReference type="EMBL" id="WOCE01000017">
    <property type="protein sequence ID" value="KAE9595693.1"/>
    <property type="molecule type" value="Genomic_DNA"/>
</dbReference>
<dbReference type="Proteomes" id="UP000447434">
    <property type="component" value="Chromosome 17"/>
</dbReference>
<evidence type="ECO:0000313" key="4">
    <source>
        <dbReference type="Proteomes" id="UP000447434"/>
    </source>
</evidence>
<evidence type="ECO:0000256" key="1">
    <source>
        <dbReference type="SAM" id="MobiDB-lite"/>
    </source>
</evidence>
<dbReference type="AlphaFoldDB" id="A0A6A4NTV2"/>
<dbReference type="Gene3D" id="1.10.3970.10">
    <property type="entry name" value="BSD domain"/>
    <property type="match status" value="1"/>
</dbReference>
<feature type="compositionally biased region" description="Polar residues" evidence="1">
    <location>
        <begin position="301"/>
        <end position="310"/>
    </location>
</feature>
<gene>
    <name evidence="3" type="ORF">Lalb_Chr17g0341481</name>
</gene>
<organism evidence="3 4">
    <name type="scientific">Lupinus albus</name>
    <name type="common">White lupine</name>
    <name type="synonym">Lupinus termis</name>
    <dbReference type="NCBI Taxonomy" id="3870"/>
    <lineage>
        <taxon>Eukaryota</taxon>
        <taxon>Viridiplantae</taxon>
        <taxon>Streptophyta</taxon>
        <taxon>Embryophyta</taxon>
        <taxon>Tracheophyta</taxon>
        <taxon>Spermatophyta</taxon>
        <taxon>Magnoliopsida</taxon>
        <taxon>eudicotyledons</taxon>
        <taxon>Gunneridae</taxon>
        <taxon>Pentapetalae</taxon>
        <taxon>rosids</taxon>
        <taxon>fabids</taxon>
        <taxon>Fabales</taxon>
        <taxon>Fabaceae</taxon>
        <taxon>Papilionoideae</taxon>
        <taxon>50 kb inversion clade</taxon>
        <taxon>genistoids sensu lato</taxon>
        <taxon>core genistoids</taxon>
        <taxon>Genisteae</taxon>
        <taxon>Lupinus</taxon>
    </lineage>
</organism>
<dbReference type="SMART" id="SM00751">
    <property type="entry name" value="BSD"/>
    <property type="match status" value="1"/>
</dbReference>
<dbReference type="OrthoDB" id="47923at2759"/>
<proteinExistence type="predicted"/>
<name>A0A6A4NTV2_LUPAL</name>
<reference evidence="4" key="1">
    <citation type="journal article" date="2020" name="Nat. Commun.">
        <title>Genome sequence of the cluster root forming white lupin.</title>
        <authorList>
            <person name="Hufnagel B."/>
            <person name="Marques A."/>
            <person name="Soriano A."/>
            <person name="Marques L."/>
            <person name="Divol F."/>
            <person name="Doumas P."/>
            <person name="Sallet E."/>
            <person name="Mancinotti D."/>
            <person name="Carrere S."/>
            <person name="Marande W."/>
            <person name="Arribat S."/>
            <person name="Keller J."/>
            <person name="Huneau C."/>
            <person name="Blein T."/>
            <person name="Aime D."/>
            <person name="Laguerre M."/>
            <person name="Taylor J."/>
            <person name="Schubert V."/>
            <person name="Nelson M."/>
            <person name="Geu-Flores F."/>
            <person name="Crespi M."/>
            <person name="Gallardo-Guerrero K."/>
            <person name="Delaux P.-M."/>
            <person name="Salse J."/>
            <person name="Berges H."/>
            <person name="Guyot R."/>
            <person name="Gouzy J."/>
            <person name="Peret B."/>
        </authorList>
    </citation>
    <scope>NUCLEOTIDE SEQUENCE [LARGE SCALE GENOMIC DNA]</scope>
    <source>
        <strain evidence="4">cv. Amiga</strain>
    </source>
</reference>
<feature type="region of interest" description="Disordered" evidence="1">
    <location>
        <begin position="275"/>
        <end position="360"/>
    </location>
</feature>
<accession>A0A6A4NTV2</accession>
<dbReference type="PANTHER" id="PTHR31923">
    <property type="entry name" value="BSD DOMAIN-CONTAINING PROTEIN"/>
    <property type="match status" value="1"/>
</dbReference>
<dbReference type="PROSITE" id="PS50858">
    <property type="entry name" value="BSD"/>
    <property type="match status" value="1"/>
</dbReference>
<feature type="compositionally biased region" description="Polar residues" evidence="1">
    <location>
        <begin position="277"/>
        <end position="286"/>
    </location>
</feature>